<feature type="non-terminal residue" evidence="1">
    <location>
        <position position="46"/>
    </location>
</feature>
<sequence>MANLAKKAHRISESITLEMVKKNSGTISKIKIQTVLNRNLARILEQ</sequence>
<gene>
    <name evidence="1" type="ORF">S03H2_72767</name>
</gene>
<reference evidence="1" key="1">
    <citation type="journal article" date="2014" name="Front. Microbiol.">
        <title>High frequency of phylogenetically diverse reductive dehalogenase-homologous genes in deep subseafloor sedimentary metagenomes.</title>
        <authorList>
            <person name="Kawai M."/>
            <person name="Futagami T."/>
            <person name="Toyoda A."/>
            <person name="Takaki Y."/>
            <person name="Nishi S."/>
            <person name="Hori S."/>
            <person name="Arai W."/>
            <person name="Tsubouchi T."/>
            <person name="Morono Y."/>
            <person name="Uchiyama I."/>
            <person name="Ito T."/>
            <person name="Fujiyama A."/>
            <person name="Inagaki F."/>
            <person name="Takami H."/>
        </authorList>
    </citation>
    <scope>NUCLEOTIDE SEQUENCE</scope>
    <source>
        <strain evidence="1">Expedition CK06-06</strain>
    </source>
</reference>
<evidence type="ECO:0000313" key="1">
    <source>
        <dbReference type="EMBL" id="GAH93171.1"/>
    </source>
</evidence>
<proteinExistence type="predicted"/>
<name>X1JEN7_9ZZZZ</name>
<dbReference type="EMBL" id="BARU01049421">
    <property type="protein sequence ID" value="GAH93171.1"/>
    <property type="molecule type" value="Genomic_DNA"/>
</dbReference>
<accession>X1JEN7</accession>
<protein>
    <submittedName>
        <fullName evidence="1">Uncharacterized protein</fullName>
    </submittedName>
</protein>
<dbReference type="AlphaFoldDB" id="X1JEN7"/>
<comment type="caution">
    <text evidence="1">The sequence shown here is derived from an EMBL/GenBank/DDBJ whole genome shotgun (WGS) entry which is preliminary data.</text>
</comment>
<organism evidence="1">
    <name type="scientific">marine sediment metagenome</name>
    <dbReference type="NCBI Taxonomy" id="412755"/>
    <lineage>
        <taxon>unclassified sequences</taxon>
        <taxon>metagenomes</taxon>
        <taxon>ecological metagenomes</taxon>
    </lineage>
</organism>